<proteinExistence type="predicted"/>
<keyword evidence="2" id="KW-1185">Reference proteome</keyword>
<dbReference type="EMBL" id="BMSX01000001">
    <property type="protein sequence ID" value="GGQ90768.1"/>
    <property type="molecule type" value="Genomic_DNA"/>
</dbReference>
<gene>
    <name evidence="1" type="ORF">GCM10010251_01250</name>
</gene>
<comment type="caution">
    <text evidence="1">The sequence shown here is derived from an EMBL/GenBank/DDBJ whole genome shotgun (WGS) entry which is preliminary data.</text>
</comment>
<dbReference type="AlphaFoldDB" id="A0A918BUF7"/>
<evidence type="ECO:0000313" key="2">
    <source>
        <dbReference type="Proteomes" id="UP000658320"/>
    </source>
</evidence>
<dbReference type="Proteomes" id="UP000658320">
    <property type="component" value="Unassembled WGS sequence"/>
</dbReference>
<name>A0A918BUF7_9ACTN</name>
<organism evidence="1 2">
    <name type="scientific">Streptomyces aurantiogriseus</name>
    <dbReference type="NCBI Taxonomy" id="66870"/>
    <lineage>
        <taxon>Bacteria</taxon>
        <taxon>Bacillati</taxon>
        <taxon>Actinomycetota</taxon>
        <taxon>Actinomycetes</taxon>
        <taxon>Kitasatosporales</taxon>
        <taxon>Streptomycetaceae</taxon>
        <taxon>Streptomyces</taxon>
    </lineage>
</organism>
<accession>A0A918BUF7</accession>
<protein>
    <submittedName>
        <fullName evidence="1">Uncharacterized protein</fullName>
    </submittedName>
</protein>
<evidence type="ECO:0000313" key="1">
    <source>
        <dbReference type="EMBL" id="GGQ90768.1"/>
    </source>
</evidence>
<reference evidence="1" key="1">
    <citation type="journal article" date="2014" name="Int. J. Syst. Evol. Microbiol.">
        <title>Complete genome sequence of Corynebacterium casei LMG S-19264T (=DSM 44701T), isolated from a smear-ripened cheese.</title>
        <authorList>
            <consortium name="US DOE Joint Genome Institute (JGI-PGF)"/>
            <person name="Walter F."/>
            <person name="Albersmeier A."/>
            <person name="Kalinowski J."/>
            <person name="Ruckert C."/>
        </authorList>
    </citation>
    <scope>NUCLEOTIDE SEQUENCE</scope>
    <source>
        <strain evidence="1">JCM 4346</strain>
    </source>
</reference>
<sequence length="135" mass="14684">MRPDHPVLLHVSPTPARAVCEPESGFWCEWRHADGRRISCAAQPTAASAVRWARIQVRVIASAAEPAFIDLLVDRRAQSWRDAASALQQGLDFTLPLAAGPYSFVWHARPVAFLPLVGGNPMPHLHLPGGGPPWG</sequence>
<reference evidence="1" key="2">
    <citation type="submission" date="2020-09" db="EMBL/GenBank/DDBJ databases">
        <authorList>
            <person name="Sun Q."/>
            <person name="Ohkuma M."/>
        </authorList>
    </citation>
    <scope>NUCLEOTIDE SEQUENCE</scope>
    <source>
        <strain evidence="1">JCM 4346</strain>
    </source>
</reference>